<dbReference type="SMART" id="SM00347">
    <property type="entry name" value="HTH_MARR"/>
    <property type="match status" value="1"/>
</dbReference>
<evidence type="ECO:0000313" key="5">
    <source>
        <dbReference type="EMBL" id="MFD1205261.1"/>
    </source>
</evidence>
<reference evidence="6" key="1">
    <citation type="journal article" date="2019" name="Int. J. Syst. Evol. Microbiol.">
        <title>The Global Catalogue of Microorganisms (GCM) 10K type strain sequencing project: providing services to taxonomists for standard genome sequencing and annotation.</title>
        <authorList>
            <consortium name="The Broad Institute Genomics Platform"/>
            <consortium name="The Broad Institute Genome Sequencing Center for Infectious Disease"/>
            <person name="Wu L."/>
            <person name="Ma J."/>
        </authorList>
    </citation>
    <scope>NUCLEOTIDE SEQUENCE [LARGE SCALE GENOMIC DNA]</scope>
    <source>
        <strain evidence="6">CCUG 53915</strain>
    </source>
</reference>
<accession>A0ABW3TWV9</accession>
<dbReference type="InterPro" id="IPR036388">
    <property type="entry name" value="WH-like_DNA-bd_sf"/>
</dbReference>
<gene>
    <name evidence="5" type="ORF">ACFQ38_09110</name>
</gene>
<keyword evidence="1" id="KW-0805">Transcription regulation</keyword>
<dbReference type="Pfam" id="PF13463">
    <property type="entry name" value="HTH_27"/>
    <property type="match status" value="1"/>
</dbReference>
<dbReference type="Gene3D" id="1.10.10.10">
    <property type="entry name" value="Winged helix-like DNA-binding domain superfamily/Winged helix DNA-binding domain"/>
    <property type="match status" value="1"/>
</dbReference>
<evidence type="ECO:0000256" key="3">
    <source>
        <dbReference type="ARBA" id="ARBA00023163"/>
    </source>
</evidence>
<dbReference type="RefSeq" id="WP_381480457.1">
    <property type="nucleotide sequence ID" value="NZ_JBHTLT010000043.1"/>
</dbReference>
<evidence type="ECO:0000256" key="1">
    <source>
        <dbReference type="ARBA" id="ARBA00023015"/>
    </source>
</evidence>
<dbReference type="PRINTS" id="PR00598">
    <property type="entry name" value="HTHMARR"/>
</dbReference>
<dbReference type="PANTHER" id="PTHR33164:SF64">
    <property type="entry name" value="TRANSCRIPTIONAL REGULATOR SLYA"/>
    <property type="match status" value="1"/>
</dbReference>
<dbReference type="PANTHER" id="PTHR33164">
    <property type="entry name" value="TRANSCRIPTIONAL REGULATOR, MARR FAMILY"/>
    <property type="match status" value="1"/>
</dbReference>
<keyword evidence="2" id="KW-0238">DNA-binding</keyword>
<feature type="domain" description="HTH marR-type" evidence="4">
    <location>
        <begin position="8"/>
        <end position="139"/>
    </location>
</feature>
<evidence type="ECO:0000313" key="6">
    <source>
        <dbReference type="Proteomes" id="UP001597231"/>
    </source>
</evidence>
<keyword evidence="6" id="KW-1185">Reference proteome</keyword>
<protein>
    <submittedName>
        <fullName evidence="5">MarR family winged helix-turn-helix transcriptional regulator</fullName>
    </submittedName>
</protein>
<comment type="caution">
    <text evidence="5">The sequence shown here is derived from an EMBL/GenBank/DDBJ whole genome shotgun (WGS) entry which is preliminary data.</text>
</comment>
<dbReference type="InterPro" id="IPR039422">
    <property type="entry name" value="MarR/SlyA-like"/>
</dbReference>
<dbReference type="PROSITE" id="PS50995">
    <property type="entry name" value="HTH_MARR_2"/>
    <property type="match status" value="1"/>
</dbReference>
<sequence length="143" mass="16669">MRHINSLHQSFFSQYGKVYRPFIHQLNVKLHSYGLFNSQWAILRLLFQEGQMTPAEIANRQQVEKPSVTKILQRLAEMKYVDAMPGKDRREKLISLTDHGRTVVEEITVQLKPLYEQLLEGVAENEIEAAIDVLARVHQNLMR</sequence>
<evidence type="ECO:0000259" key="4">
    <source>
        <dbReference type="PROSITE" id="PS50995"/>
    </source>
</evidence>
<dbReference type="Proteomes" id="UP001597231">
    <property type="component" value="Unassembled WGS sequence"/>
</dbReference>
<name>A0ABW3TWV9_9BACL</name>
<dbReference type="SUPFAM" id="SSF46785">
    <property type="entry name" value="Winged helix' DNA-binding domain"/>
    <property type="match status" value="1"/>
</dbReference>
<keyword evidence="3" id="KW-0804">Transcription</keyword>
<organism evidence="5 6">
    <name type="scientific">Sporosarcina contaminans</name>
    <dbReference type="NCBI Taxonomy" id="633403"/>
    <lineage>
        <taxon>Bacteria</taxon>
        <taxon>Bacillati</taxon>
        <taxon>Bacillota</taxon>
        <taxon>Bacilli</taxon>
        <taxon>Bacillales</taxon>
        <taxon>Caryophanaceae</taxon>
        <taxon>Sporosarcina</taxon>
    </lineage>
</organism>
<evidence type="ECO:0000256" key="2">
    <source>
        <dbReference type="ARBA" id="ARBA00023125"/>
    </source>
</evidence>
<proteinExistence type="predicted"/>
<dbReference type="EMBL" id="JBHTLT010000043">
    <property type="protein sequence ID" value="MFD1205261.1"/>
    <property type="molecule type" value="Genomic_DNA"/>
</dbReference>
<dbReference type="InterPro" id="IPR000835">
    <property type="entry name" value="HTH_MarR-typ"/>
</dbReference>
<dbReference type="InterPro" id="IPR036390">
    <property type="entry name" value="WH_DNA-bd_sf"/>
</dbReference>